<dbReference type="Pfam" id="PF13489">
    <property type="entry name" value="Methyltransf_23"/>
    <property type="match status" value="1"/>
</dbReference>
<organism evidence="3 4">
    <name type="scientific">Chromobacterium aquaticum</name>
    <dbReference type="NCBI Taxonomy" id="467180"/>
    <lineage>
        <taxon>Bacteria</taxon>
        <taxon>Pseudomonadati</taxon>
        <taxon>Pseudomonadota</taxon>
        <taxon>Betaproteobacteria</taxon>
        <taxon>Neisseriales</taxon>
        <taxon>Chromobacteriaceae</taxon>
        <taxon>Chromobacterium</taxon>
    </lineage>
</organism>
<protein>
    <submittedName>
        <fullName evidence="3">Glycosyltransferase</fullName>
        <ecNumber evidence="3">2.4.-.-</ecNumber>
    </submittedName>
</protein>
<dbReference type="Gene3D" id="3.90.550.10">
    <property type="entry name" value="Spore Coat Polysaccharide Biosynthesis Protein SpsA, Chain A"/>
    <property type="match status" value="2"/>
</dbReference>
<dbReference type="CDD" id="cd02440">
    <property type="entry name" value="AdoMet_MTases"/>
    <property type="match status" value="1"/>
</dbReference>
<evidence type="ECO:0000313" key="4">
    <source>
        <dbReference type="Proteomes" id="UP001595999"/>
    </source>
</evidence>
<sequence>MNSLFLAVETQTELEQAQAYLATHDPSQFELVLVINSQLMSPSLSTLQARSKVCLVPFVNGLPLLNAHDLAAAGGKWLGFACGASLPLSMAAAADDDGHWLVSDSWACLPGGVPLRRERSRLKEEDYGCFLISGSEAFAAYLQQCGDPGCLLAQQADGWLRKDWLLQLAAGERRISPHQWLHRRLRQAFAAGETVALKHVPEAAAAHADILVKGEEERVLHLQRELVAWLELLCDVYADELLVRLALQALLPANRPWLLTDRGEANSLIGQLSGVFRKQYPQAPVLRSPLLESARWRVMAEAQIDQIQVASIAYAESFAAQAGAMTLATIRHEWVRLDRLLGVECFDATLQDSNGQFMQLMALYRDGDGRWVLPSLLAAWSEEALDRLVDLLQDGAKGIQPNQAQIRDAALAQEIEQSGAGRFLPGLEGYATLVQHALRYRRATEFGRLGRVLDCASGAGYGWHILADAGSMLDYTGIDLNADAIRFSQRFIPRDAENCRFEARLLNTLPEAAYDTVISFETIEHTDDPELFLWELSERIAPGGRLLLSLPTERWAGSHLNPTHWTNWTESRVRHLCSRVFEKVALHRLRLSLVSPESFQSGLLHQNCAEPGEDEGFLLVLEQARPRALAKRVLVQRRFAMGDALLASSVLPALRRKYPDRQLLVRTQVVEAFQAIEEADIVGCMSLQQRPDDIFIDLDGAYEQARDLHIIEAYARRSGVAPSAPSLPRLMQDYRPLANKIVASGWLAAKKPEHLVAIHMAASSPDRIWPAAYWAELLPALSAHNIGLVLLGSGKDFSLENLPEVARSGVVSLVNELRLAETAAAISVADVLIAPDSGLIHIAHAVGTPVLGLFGMAEPAQRLPLRGASLGLIADIECKGCLAQLPAEAAPLCRRGHAYCMDMLTVESVLTAALGMLQSVPRQQWRSRLLQNIPLPFSWGKANRLQNESRPQLEEGTVSLAPPSEAPRRKPRVGVLTRDALDEACYRLRLGDALQLVGKEFEHYYYKHSAAYMYEGVFPFDSDDDFVKEMDLFLVQRLFPRPESKALLEKLVESGKPIVYEVDDWLPEMPESHLMYKECESSFELIKWLLPSCSLVTVTTEPLAEKVRPFNDKVFVFPNTLARDRFVTPKPRNDKVTIGFAGTTSRGKEMAAIEPALMRIYREYAGQVRFVFWGEVPKSMVGMKDVRQVTTFVNYSRFLNELADLRLDIGIAPLAHGAFNDSKSDLKWLEYSVVGAAAILSDVPAYAWLRDSGMASVVENTEQAWFDALAALVEDADLRARRVALSQHYVKEHRVLEDAVPLLFDQWCQLLPRSLRPNGIGEMGKVATYNFSEPEQYALRDYRRWLGNHNLREVHAEQLAESMCTAWQSQPWFNLIVLAPQTSLTRLAESLAALEQQLYPNWRLIVVSDSAVPDPVFASSDQLGWVQLEDMSDFEAVAGAINGVVSEVVSDWTWLLPAGFRLQPQTLLRFGEAIHQHPNWAAVYCDSDVVSPMGERFLPAFRPDFSPEYLRSMDYIGDAIAFSTNALSVVGGFQPYPGAYNFDAALRLFELKGAEVVGHVDDMLLSLPWRHPSQQPLWQASCQVALEEHAKRGQEAAEVGSGLVDGTFHFEYQVQGSPLVSIIIPTRDKLEYLEPCIDSLLQRTSYQNFELIIVDNRSEQPETLEYYQVLQADYPGRIQLVAYDQPFNFSAQCNLGAASARGDYLLFLNNDTELALESWLGRLLATAQQPGVGVVGARLLYPEVGQIQHAGIVLGLPGGMHSVADHVFEPQDMNLPGYMNRAVTMQNYSAVTGACLMVAKSTYLDVGGMDEDKFQVCFNDVDLCLKVQAAGWRNVYNPFAVMYHHHAKSIGRTTSDPRVALQAAVRERGEMENFLQAWLPVLKRDPGFNRHLSLRKRRMELEVERHVSWDPALNGRQRVLGVPVPGGSGEYRLSQPLSVLQEHGLLDGEILQPAHGLPSLVEMARMAPNVLLLHTAVNDGVLDALGHYRSYFPEMRTILGIDDLVGGTPLKSDLYDHWRRHYPDAKQRLRKALKMSDALIVSTEPLREFTREMVGDIAVIPNRLRRSVWGELRAERRVGSKPRVGWVGASQHRGDLELLFEVIKQTHHEVDWVFMGMCLPQFRPYVAEVHQGVPFSEYPEKVATLNLDLAVAPLEMNAFNEAKSNLRLLEYGAMGWPVVCTDIYPYQTNAAPVCRVPNEIAAWVDAIRSRVHDLDQAEREGDLLRAWVERDYWLEDHHEDWFKILRA</sequence>
<feature type="domain" description="Glycosyltransferase 2-like" evidence="2">
    <location>
        <begin position="1621"/>
        <end position="1742"/>
    </location>
</feature>
<dbReference type="CDD" id="cd04186">
    <property type="entry name" value="GT_2_like_c"/>
    <property type="match status" value="1"/>
</dbReference>
<dbReference type="InterPro" id="IPR029063">
    <property type="entry name" value="SAM-dependent_MTases_sf"/>
</dbReference>
<dbReference type="PANTHER" id="PTHR43179:SF7">
    <property type="entry name" value="RHAMNOSYLTRANSFERASE WBBL"/>
    <property type="match status" value="1"/>
</dbReference>
<dbReference type="SUPFAM" id="SSF53335">
    <property type="entry name" value="S-adenosyl-L-methionine-dependent methyltransferases"/>
    <property type="match status" value="1"/>
</dbReference>
<dbReference type="GO" id="GO:0016757">
    <property type="term" value="F:glycosyltransferase activity"/>
    <property type="evidence" value="ECO:0007669"/>
    <property type="project" value="UniProtKB-KW"/>
</dbReference>
<keyword evidence="4" id="KW-1185">Reference proteome</keyword>
<evidence type="ECO:0000259" key="2">
    <source>
        <dbReference type="Pfam" id="PF00535"/>
    </source>
</evidence>
<dbReference type="PANTHER" id="PTHR43179">
    <property type="entry name" value="RHAMNOSYLTRANSFERASE WBBL"/>
    <property type="match status" value="1"/>
</dbReference>
<keyword evidence="3" id="KW-0808">Transferase</keyword>
<evidence type="ECO:0000313" key="3">
    <source>
        <dbReference type="EMBL" id="MFC4488134.1"/>
    </source>
</evidence>
<proteinExistence type="predicted"/>
<comment type="caution">
    <text evidence="3">The sequence shown here is derived from an EMBL/GenBank/DDBJ whole genome shotgun (WGS) entry which is preliminary data.</text>
</comment>
<dbReference type="CDD" id="cd03789">
    <property type="entry name" value="GT9_LPS_heptosyltransferase"/>
    <property type="match status" value="1"/>
</dbReference>
<dbReference type="Gene3D" id="3.40.50.2000">
    <property type="entry name" value="Glycogen Phosphorylase B"/>
    <property type="match status" value="2"/>
</dbReference>
<dbReference type="Pfam" id="PF00535">
    <property type="entry name" value="Glycos_transf_2"/>
    <property type="match status" value="1"/>
</dbReference>
<dbReference type="SUPFAM" id="SSF53756">
    <property type="entry name" value="UDP-Glycosyltransferase/glycogen phosphorylase"/>
    <property type="match status" value="3"/>
</dbReference>
<reference evidence="4" key="1">
    <citation type="journal article" date="2019" name="Int. J. Syst. Evol. Microbiol.">
        <title>The Global Catalogue of Microorganisms (GCM) 10K type strain sequencing project: providing services to taxonomists for standard genome sequencing and annotation.</title>
        <authorList>
            <consortium name="The Broad Institute Genomics Platform"/>
            <consortium name="The Broad Institute Genome Sequencing Center for Infectious Disease"/>
            <person name="Wu L."/>
            <person name="Ma J."/>
        </authorList>
    </citation>
    <scope>NUCLEOTIDE SEQUENCE [LARGE SCALE GENOMIC DNA]</scope>
    <source>
        <strain evidence="4">CGMCC 4.7608</strain>
    </source>
</reference>
<accession>A0ABV8ZL16</accession>
<dbReference type="Gene3D" id="3.40.50.150">
    <property type="entry name" value="Vaccinia Virus protein VP39"/>
    <property type="match status" value="1"/>
</dbReference>
<dbReference type="InterPro" id="IPR001173">
    <property type="entry name" value="Glyco_trans_2-like"/>
</dbReference>
<dbReference type="EC" id="2.4.-.-" evidence="3"/>
<dbReference type="Proteomes" id="UP001595999">
    <property type="component" value="Unassembled WGS sequence"/>
</dbReference>
<dbReference type="InterPro" id="IPR029044">
    <property type="entry name" value="Nucleotide-diphossugar_trans"/>
</dbReference>
<gene>
    <name evidence="3" type="ORF">ACFO0R_00725</name>
</gene>
<dbReference type="Pfam" id="PF01075">
    <property type="entry name" value="Glyco_transf_9"/>
    <property type="match status" value="1"/>
</dbReference>
<dbReference type="RefSeq" id="WP_231461838.1">
    <property type="nucleotide sequence ID" value="NZ_JAJOHW010000045.1"/>
</dbReference>
<name>A0ABV8ZL16_9NEIS</name>
<keyword evidence="3" id="KW-0328">Glycosyltransferase</keyword>
<dbReference type="SUPFAM" id="SSF53448">
    <property type="entry name" value="Nucleotide-diphospho-sugar transferases"/>
    <property type="match status" value="2"/>
</dbReference>
<dbReference type="EMBL" id="JBHSEK010000001">
    <property type="protein sequence ID" value="MFC4488134.1"/>
    <property type="molecule type" value="Genomic_DNA"/>
</dbReference>
<dbReference type="InterPro" id="IPR002201">
    <property type="entry name" value="Glyco_trans_9"/>
</dbReference>
<evidence type="ECO:0000256" key="1">
    <source>
        <dbReference type="SAM" id="MobiDB-lite"/>
    </source>
</evidence>
<feature type="region of interest" description="Disordered" evidence="1">
    <location>
        <begin position="946"/>
        <end position="972"/>
    </location>
</feature>